<evidence type="ECO:0000256" key="4">
    <source>
        <dbReference type="ARBA" id="ARBA00022840"/>
    </source>
</evidence>
<evidence type="ECO:0000256" key="5">
    <source>
        <dbReference type="ARBA" id="ARBA00022842"/>
    </source>
</evidence>
<gene>
    <name evidence="7" type="ORF">Rmf_39150</name>
</gene>
<dbReference type="RefSeq" id="WP_244408197.1">
    <property type="nucleotide sequence ID" value="NZ_AP025637.1"/>
</dbReference>
<dbReference type="InterPro" id="IPR005494">
    <property type="entry name" value="GSPS_pre-ATP-grasp-like_dom"/>
</dbReference>
<evidence type="ECO:0000259" key="6">
    <source>
        <dbReference type="Pfam" id="PF03738"/>
    </source>
</evidence>
<dbReference type="InterPro" id="IPR016185">
    <property type="entry name" value="PreATP-grasp_dom_sf"/>
</dbReference>
<protein>
    <submittedName>
        <fullName evidence="7">Glutathionylspermidine synthase</fullName>
    </submittedName>
</protein>
<keyword evidence="4" id="KW-0067">ATP-binding</keyword>
<feature type="domain" description="Glutathionylspermidine synthase pre-ATP-grasp-like" evidence="6">
    <location>
        <begin position="23"/>
        <end position="391"/>
    </location>
</feature>
<proteinExistence type="predicted"/>
<sequence>MTTLPFQRIAVKTPREAEARLRELGILEANADGTPWWVTDAAYLIDAALVDRVFDAAKGIQARCYAAVEAIVASGDFSYFGIRNPAMQTAIRKSWAAKDSPLHGRMDFSFAPDGTPFLLDYEADSPFGLAEAGHVQWGWFEAWQAAEGKSSDSQENLIYETFIKHLPRTGLPTRFAIAAGGDTLPDGRPADTGERFDAQFIAEMATEAGLRPSICSIGQVGWDVDAKAFTDEADEPLQAMVKIYPWDWMEDEPNVDVLPDCRTRILPGAWTRLLSDKTMMALLWHQQPGAPNLLPTFLNRPEQGATVAKPRRGWDGEHVYLPGQTPGLVPEDEMGPLLFQAHCPLPVFRSNAGEVHANLSVWMVGGEPAGIAFRESRGPITGPAARFVPHILRG</sequence>
<evidence type="ECO:0000313" key="8">
    <source>
        <dbReference type="Proteomes" id="UP000831327"/>
    </source>
</evidence>
<dbReference type="Proteomes" id="UP000831327">
    <property type="component" value="Chromosome"/>
</dbReference>
<evidence type="ECO:0000313" key="7">
    <source>
        <dbReference type="EMBL" id="BDG73986.1"/>
    </source>
</evidence>
<accession>A0ABN6P688</accession>
<dbReference type="SUPFAM" id="SSF56059">
    <property type="entry name" value="Glutathione synthetase ATP-binding domain-like"/>
    <property type="match status" value="1"/>
</dbReference>
<dbReference type="SUPFAM" id="SSF52440">
    <property type="entry name" value="PreATP-grasp domain"/>
    <property type="match status" value="1"/>
</dbReference>
<evidence type="ECO:0000256" key="2">
    <source>
        <dbReference type="ARBA" id="ARBA00022723"/>
    </source>
</evidence>
<dbReference type="Pfam" id="PF03738">
    <property type="entry name" value="GSP_synth"/>
    <property type="match status" value="1"/>
</dbReference>
<name>A0ABN6P688_9PROT</name>
<keyword evidence="2" id="KW-0479">Metal-binding</keyword>
<keyword evidence="8" id="KW-1185">Reference proteome</keyword>
<reference evidence="7 8" key="1">
    <citation type="journal article" date="2016" name="Microbes Environ.">
        <title>Phylogenetically diverse aerobic anoxygenic phototrophic bacteria isolated from epilithic biofilms in Tama river, Japan.</title>
        <authorList>
            <person name="Hirose S."/>
            <person name="Matsuura K."/>
            <person name="Haruta S."/>
        </authorList>
    </citation>
    <scope>NUCLEOTIDE SEQUENCE [LARGE SCALE GENOMIC DNA]</scope>
    <source>
        <strain evidence="7 8">S08</strain>
    </source>
</reference>
<evidence type="ECO:0000256" key="3">
    <source>
        <dbReference type="ARBA" id="ARBA00022741"/>
    </source>
</evidence>
<keyword evidence="5" id="KW-0460">Magnesium</keyword>
<dbReference type="Gene3D" id="3.30.1490.330">
    <property type="match status" value="1"/>
</dbReference>
<keyword evidence="3" id="KW-0547">Nucleotide-binding</keyword>
<dbReference type="EMBL" id="AP025637">
    <property type="protein sequence ID" value="BDG73986.1"/>
    <property type="molecule type" value="Genomic_DNA"/>
</dbReference>
<evidence type="ECO:0000256" key="1">
    <source>
        <dbReference type="ARBA" id="ARBA00022598"/>
    </source>
</evidence>
<keyword evidence="1" id="KW-0436">Ligase</keyword>
<organism evidence="7 8">
    <name type="scientific">Roseomonas fluvialis</name>
    <dbReference type="NCBI Taxonomy" id="1750527"/>
    <lineage>
        <taxon>Bacteria</taxon>
        <taxon>Pseudomonadati</taxon>
        <taxon>Pseudomonadota</taxon>
        <taxon>Alphaproteobacteria</taxon>
        <taxon>Acetobacterales</taxon>
        <taxon>Roseomonadaceae</taxon>
        <taxon>Roseomonas</taxon>
    </lineage>
</organism>